<protein>
    <recommendedName>
        <fullName evidence="4">Aprataxin and PNK-like factor PBZ domain-containing protein</fullName>
    </recommendedName>
</protein>
<name>A0A165P5Z6_EXIGL</name>
<evidence type="ECO:0008006" key="4">
    <source>
        <dbReference type="Google" id="ProtNLM"/>
    </source>
</evidence>
<dbReference type="InParanoid" id="A0A165P5Z6"/>
<dbReference type="OrthoDB" id="2745518at2759"/>
<keyword evidence="3" id="KW-1185">Reference proteome</keyword>
<evidence type="ECO:0000256" key="1">
    <source>
        <dbReference type="SAM" id="Coils"/>
    </source>
</evidence>
<gene>
    <name evidence="2" type="ORF">EXIGLDRAFT_48046</name>
</gene>
<accession>A0A165P5Z6</accession>
<dbReference type="Proteomes" id="UP000077266">
    <property type="component" value="Unassembled WGS sequence"/>
</dbReference>
<evidence type="ECO:0000313" key="3">
    <source>
        <dbReference type="Proteomes" id="UP000077266"/>
    </source>
</evidence>
<proteinExistence type="predicted"/>
<keyword evidence="1" id="KW-0175">Coiled coil</keyword>
<organism evidence="2 3">
    <name type="scientific">Exidia glandulosa HHB12029</name>
    <dbReference type="NCBI Taxonomy" id="1314781"/>
    <lineage>
        <taxon>Eukaryota</taxon>
        <taxon>Fungi</taxon>
        <taxon>Dikarya</taxon>
        <taxon>Basidiomycota</taxon>
        <taxon>Agaricomycotina</taxon>
        <taxon>Agaricomycetes</taxon>
        <taxon>Auriculariales</taxon>
        <taxon>Exidiaceae</taxon>
        <taxon>Exidia</taxon>
    </lineage>
</organism>
<evidence type="ECO:0000313" key="2">
    <source>
        <dbReference type="EMBL" id="KZW01702.1"/>
    </source>
</evidence>
<dbReference type="EMBL" id="KV425892">
    <property type="protein sequence ID" value="KZW01702.1"/>
    <property type="molecule type" value="Genomic_DNA"/>
</dbReference>
<sequence length="184" mass="21027">MTIPRMLQALCDFDPRPLNDRDADSVPLGPDGFEGVTNNSLLCHACLTNMVKTRLWVWWLRVKDAKSKIEEDKDNCWFGHECRLQEFKPDHAARYNHACRSTWDVRKARKDAERARRRAEADERERQHEEAEVDLGLFMESASRLVDHDDDDAMSGDASTFAQSASATTTTPSLGLLRFLGFRA</sequence>
<dbReference type="AlphaFoldDB" id="A0A165P5Z6"/>
<feature type="coiled-coil region" evidence="1">
    <location>
        <begin position="105"/>
        <end position="132"/>
    </location>
</feature>
<reference evidence="2 3" key="1">
    <citation type="journal article" date="2016" name="Mol. Biol. Evol.">
        <title>Comparative Genomics of Early-Diverging Mushroom-Forming Fungi Provides Insights into the Origins of Lignocellulose Decay Capabilities.</title>
        <authorList>
            <person name="Nagy L.G."/>
            <person name="Riley R."/>
            <person name="Tritt A."/>
            <person name="Adam C."/>
            <person name="Daum C."/>
            <person name="Floudas D."/>
            <person name="Sun H."/>
            <person name="Yadav J.S."/>
            <person name="Pangilinan J."/>
            <person name="Larsson K.H."/>
            <person name="Matsuura K."/>
            <person name="Barry K."/>
            <person name="Labutti K."/>
            <person name="Kuo R."/>
            <person name="Ohm R.A."/>
            <person name="Bhattacharya S.S."/>
            <person name="Shirouzu T."/>
            <person name="Yoshinaga Y."/>
            <person name="Martin F.M."/>
            <person name="Grigoriev I.V."/>
            <person name="Hibbett D.S."/>
        </authorList>
    </citation>
    <scope>NUCLEOTIDE SEQUENCE [LARGE SCALE GENOMIC DNA]</scope>
    <source>
        <strain evidence="2 3">HHB12029</strain>
    </source>
</reference>